<sequence>MRMETVAIVLAGGMAKRMEGRLKHLLPIPGNPEQPLTQTPLGRLILQLQNAGVGDIRIAAGENTKALQEYLAAHGIKNIPVFSAARQIGGRTDWKFVYGELAKQIKPGQRGLFVYGDNIYKDSTITALARRAKQARKPFEVFWSFDLIGKKGKKPGMVDETGWTADKRTLEGFAKKGNPFSRYKGVRYVRFLKHAATHRTGVRLSKPVINLNNPKQYQAAQRELKRRPWQVKTKRK</sequence>
<dbReference type="EMBL" id="JAFGDB010000006">
    <property type="protein sequence ID" value="MBN2066908.1"/>
    <property type="molecule type" value="Genomic_DNA"/>
</dbReference>
<dbReference type="AlphaFoldDB" id="A0A938YMH2"/>
<name>A0A938YMH2_9ARCH</name>
<dbReference type="SUPFAM" id="SSF53448">
    <property type="entry name" value="Nucleotide-diphospho-sugar transferases"/>
    <property type="match status" value="1"/>
</dbReference>
<organism evidence="2 3">
    <name type="scientific">Candidatus Iainarchaeum sp</name>
    <dbReference type="NCBI Taxonomy" id="3101447"/>
    <lineage>
        <taxon>Archaea</taxon>
        <taxon>Candidatus Iainarchaeota</taxon>
        <taxon>Candidatus Iainarchaeia</taxon>
        <taxon>Candidatus Iainarchaeales</taxon>
        <taxon>Candidatus Iainarchaeaceae</taxon>
        <taxon>Candidatus Iainarchaeum</taxon>
    </lineage>
</organism>
<gene>
    <name evidence="2" type="ORF">JW744_00390</name>
</gene>
<dbReference type="InterPro" id="IPR029044">
    <property type="entry name" value="Nucleotide-diphossugar_trans"/>
</dbReference>
<accession>A0A938YMH2</accession>
<dbReference type="GO" id="GO:0016740">
    <property type="term" value="F:transferase activity"/>
    <property type="evidence" value="ECO:0007669"/>
    <property type="project" value="UniProtKB-KW"/>
</dbReference>
<feature type="domain" description="MobA-like NTP transferase" evidence="1">
    <location>
        <begin position="7"/>
        <end position="80"/>
    </location>
</feature>
<evidence type="ECO:0000259" key="1">
    <source>
        <dbReference type="Pfam" id="PF12804"/>
    </source>
</evidence>
<dbReference type="Pfam" id="PF12804">
    <property type="entry name" value="NTP_transf_3"/>
    <property type="match status" value="1"/>
</dbReference>
<dbReference type="InterPro" id="IPR025877">
    <property type="entry name" value="MobA-like_NTP_Trfase"/>
</dbReference>
<dbReference type="Gene3D" id="3.90.550.10">
    <property type="entry name" value="Spore Coat Polysaccharide Biosynthesis Protein SpsA, Chain A"/>
    <property type="match status" value="1"/>
</dbReference>
<proteinExistence type="predicted"/>
<protein>
    <submittedName>
        <fullName evidence="2">NTP transferase domain-containing protein</fullName>
    </submittedName>
</protein>
<keyword evidence="2" id="KW-0808">Transferase</keyword>
<evidence type="ECO:0000313" key="3">
    <source>
        <dbReference type="Proteomes" id="UP000809243"/>
    </source>
</evidence>
<dbReference type="Proteomes" id="UP000809243">
    <property type="component" value="Unassembled WGS sequence"/>
</dbReference>
<evidence type="ECO:0000313" key="2">
    <source>
        <dbReference type="EMBL" id="MBN2066908.1"/>
    </source>
</evidence>
<reference evidence="2" key="1">
    <citation type="submission" date="2021-01" db="EMBL/GenBank/DDBJ databases">
        <title>Active Sulfur Cycling in an Early Earth Analoge.</title>
        <authorList>
            <person name="Hahn C.R."/>
            <person name="Youssef N.H."/>
            <person name="Elshahed M."/>
        </authorList>
    </citation>
    <scope>NUCLEOTIDE SEQUENCE</scope>
    <source>
        <strain evidence="2">Zod_Metabat.1151</strain>
    </source>
</reference>
<comment type="caution">
    <text evidence="2">The sequence shown here is derived from an EMBL/GenBank/DDBJ whole genome shotgun (WGS) entry which is preliminary data.</text>
</comment>